<reference evidence="2 3" key="1">
    <citation type="journal article" date="2013" name="PLoS ONE">
        <title>Genomic Analysis by Deep Sequencing of the Probiotic Lactobacillus brevis KB290 Harboring Nine Plasmids Reveals Genomic Stability.</title>
        <authorList>
            <person name="Fukao M."/>
            <person name="Oshima K."/>
            <person name="Morita H."/>
            <person name="Toh H."/>
            <person name="Suda W."/>
            <person name="Kim S.W."/>
            <person name="Suzuki S."/>
            <person name="Yakabe T."/>
            <person name="Hattori M."/>
            <person name="Yajima N."/>
        </authorList>
    </citation>
    <scope>NUCLEOTIDE SEQUENCE [LARGE SCALE GENOMIC DNA]</scope>
    <source>
        <strain evidence="2 3">KB290</strain>
    </source>
</reference>
<dbReference type="AlphaFoldDB" id="M5AFX0"/>
<feature type="domain" description="Glycosyltransferase 2-like" evidence="1">
    <location>
        <begin position="5"/>
        <end position="186"/>
    </location>
</feature>
<accession>M5AFX0</accession>
<dbReference type="RefSeq" id="WP_015474009.1">
    <property type="nucleotide sequence ID" value="NC_020819.1"/>
</dbReference>
<keyword evidence="2" id="KW-0808">Transferase</keyword>
<dbReference type="InterPro" id="IPR001173">
    <property type="entry name" value="Glyco_trans_2-like"/>
</dbReference>
<dbReference type="HOGENOM" id="CLU_023845_0_4_9"/>
<evidence type="ECO:0000313" key="3">
    <source>
        <dbReference type="Proteomes" id="UP000012042"/>
    </source>
</evidence>
<name>M5AFX0_LEVBR</name>
<evidence type="ECO:0000259" key="1">
    <source>
        <dbReference type="Pfam" id="PF00535"/>
    </source>
</evidence>
<organism evidence="2 3">
    <name type="scientific">Levilactobacillus brevis KB290</name>
    <dbReference type="NCBI Taxonomy" id="1001583"/>
    <lineage>
        <taxon>Bacteria</taxon>
        <taxon>Bacillati</taxon>
        <taxon>Bacillota</taxon>
        <taxon>Bacilli</taxon>
        <taxon>Lactobacillales</taxon>
        <taxon>Lactobacillaceae</taxon>
        <taxon>Levilactobacillus</taxon>
    </lineage>
</organism>
<sequence>MTAISITTVLYNNQVETVQKLVKNILMVTKGFEQVDYYLVNNSIDNKVLTSYLNGLDRKHLVHVITPTENKGFGAGNNLVIPILRSDYHFLVNPDIIVKSSNEITNMVHFMDTHKEYGLLSPLIKFPNGKVQHLLKRESTVLDMALRFTGLPFFSKRKERFVNLPDGYRSLHEASNVPGSFMLFRTNIFKDIRGFDERYFLYMEDSDITKKVNAISKTIFYPNACIYHEWQRKNKKSVHGIVQMMNSTIKYFNKWGWKFL</sequence>
<dbReference type="EMBL" id="AP012167">
    <property type="protein sequence ID" value="BAN07217.1"/>
    <property type="molecule type" value="Genomic_DNA"/>
</dbReference>
<gene>
    <name evidence="2" type="ORF">LVISKB_1582</name>
</gene>
<dbReference type="PANTHER" id="PTHR43179">
    <property type="entry name" value="RHAMNOSYLTRANSFERASE WBBL"/>
    <property type="match status" value="1"/>
</dbReference>
<dbReference type="Gene3D" id="3.90.550.10">
    <property type="entry name" value="Spore Coat Polysaccharide Biosynthesis Protein SpsA, Chain A"/>
    <property type="match status" value="1"/>
</dbReference>
<dbReference type="Proteomes" id="UP000012042">
    <property type="component" value="Chromosome"/>
</dbReference>
<dbReference type="PATRIC" id="fig|1001583.3.peg.1563"/>
<evidence type="ECO:0000313" key="2">
    <source>
        <dbReference type="EMBL" id="BAN07217.1"/>
    </source>
</evidence>
<dbReference type="PANTHER" id="PTHR43179:SF10">
    <property type="entry name" value="GLYCOSYL TRANSFERASE"/>
    <property type="match status" value="1"/>
</dbReference>
<dbReference type="InterPro" id="IPR029044">
    <property type="entry name" value="Nucleotide-diphossugar_trans"/>
</dbReference>
<dbReference type="Pfam" id="PF00535">
    <property type="entry name" value="Glycos_transf_2"/>
    <property type="match status" value="1"/>
</dbReference>
<proteinExistence type="predicted"/>
<protein>
    <submittedName>
        <fullName evidence="2">Putative glycosyltransferase WelF</fullName>
    </submittedName>
</protein>
<dbReference type="GO" id="GO:0016740">
    <property type="term" value="F:transferase activity"/>
    <property type="evidence" value="ECO:0007669"/>
    <property type="project" value="UniProtKB-KW"/>
</dbReference>
<dbReference type="SUPFAM" id="SSF53448">
    <property type="entry name" value="Nucleotide-diphospho-sugar transferases"/>
    <property type="match status" value="1"/>
</dbReference>
<dbReference type="KEGG" id="lbk:LVISKB_1582"/>